<keyword evidence="3" id="KW-1185">Reference proteome</keyword>
<name>A0A8K0JSU1_9TREE</name>
<evidence type="ECO:0000313" key="2">
    <source>
        <dbReference type="EMBL" id="KAG7571412.1"/>
    </source>
</evidence>
<dbReference type="AlphaFoldDB" id="A0A8K0JSU1"/>
<evidence type="ECO:0000313" key="3">
    <source>
        <dbReference type="Proteomes" id="UP000812966"/>
    </source>
</evidence>
<keyword evidence="1" id="KW-1133">Transmembrane helix</keyword>
<dbReference type="EMBL" id="JABELV010000007">
    <property type="protein sequence ID" value="KAG7571412.1"/>
    <property type="molecule type" value="Genomic_DNA"/>
</dbReference>
<keyword evidence="1" id="KW-0812">Transmembrane</keyword>
<organism evidence="2 3">
    <name type="scientific">Filobasidium floriforme</name>
    <dbReference type="NCBI Taxonomy" id="5210"/>
    <lineage>
        <taxon>Eukaryota</taxon>
        <taxon>Fungi</taxon>
        <taxon>Dikarya</taxon>
        <taxon>Basidiomycota</taxon>
        <taxon>Agaricomycotina</taxon>
        <taxon>Tremellomycetes</taxon>
        <taxon>Filobasidiales</taxon>
        <taxon>Filobasidiaceae</taxon>
        <taxon>Filobasidium</taxon>
    </lineage>
</organism>
<gene>
    <name evidence="2" type="ORF">FFLO_00595</name>
</gene>
<feature type="transmembrane region" description="Helical" evidence="1">
    <location>
        <begin position="124"/>
        <end position="142"/>
    </location>
</feature>
<reference evidence="2" key="1">
    <citation type="submission" date="2020-04" db="EMBL/GenBank/DDBJ databases">
        <title>Analysis of mating type loci in Filobasidium floriforme.</title>
        <authorList>
            <person name="Nowrousian M."/>
        </authorList>
    </citation>
    <scope>NUCLEOTIDE SEQUENCE</scope>
    <source>
        <strain evidence="2">CBS 6242</strain>
    </source>
</reference>
<protein>
    <submittedName>
        <fullName evidence="2">Uncharacterized protein</fullName>
    </submittedName>
</protein>
<keyword evidence="1" id="KW-0472">Membrane</keyword>
<sequence>MSNIELGTSNTNGQMTQADWDRLNRLMVRPPTSYQDIRDLVDKFEGKSKGKKQRTWTRDCWTLRLSRKTIRLWLAGIVLEAIWIWGFTRMGHVQVIIPGLIINLAQWLWPILDADERDYAILKQILVTLSILGAIMMGQVNFPDGLEKVISIAGIAG</sequence>
<feature type="transmembrane region" description="Helical" evidence="1">
    <location>
        <begin position="93"/>
        <end position="112"/>
    </location>
</feature>
<dbReference type="Proteomes" id="UP000812966">
    <property type="component" value="Unassembled WGS sequence"/>
</dbReference>
<proteinExistence type="predicted"/>
<evidence type="ECO:0000256" key="1">
    <source>
        <dbReference type="SAM" id="Phobius"/>
    </source>
</evidence>
<comment type="caution">
    <text evidence="2">The sequence shown here is derived from an EMBL/GenBank/DDBJ whole genome shotgun (WGS) entry which is preliminary data.</text>
</comment>
<accession>A0A8K0JSU1</accession>
<feature type="transmembrane region" description="Helical" evidence="1">
    <location>
        <begin position="70"/>
        <end position="87"/>
    </location>
</feature>